<evidence type="ECO:0000256" key="1">
    <source>
        <dbReference type="SAM" id="Phobius"/>
    </source>
</evidence>
<dbReference type="KEGG" id="gpa:GPA_17410"/>
<feature type="transmembrane region" description="Helical" evidence="1">
    <location>
        <begin position="208"/>
        <end position="226"/>
    </location>
</feature>
<feature type="transmembrane region" description="Helical" evidence="1">
    <location>
        <begin position="103"/>
        <end position="123"/>
    </location>
</feature>
<feature type="transmembrane region" description="Helical" evidence="1">
    <location>
        <begin position="246"/>
        <end position="266"/>
    </location>
</feature>
<gene>
    <name evidence="2" type="ORF">GPA_17410</name>
</gene>
<dbReference type="AlphaFoldDB" id="D6E918"/>
<organism evidence="2 3">
    <name type="scientific">Gordonibacter pamelaeae 7-10-1-b</name>
    <dbReference type="NCBI Taxonomy" id="657308"/>
    <lineage>
        <taxon>Bacteria</taxon>
        <taxon>Bacillati</taxon>
        <taxon>Actinomycetota</taxon>
        <taxon>Coriobacteriia</taxon>
        <taxon>Eggerthellales</taxon>
        <taxon>Eggerthellaceae</taxon>
        <taxon>Gordonibacter</taxon>
    </lineage>
</organism>
<evidence type="ECO:0000313" key="3">
    <source>
        <dbReference type="Proteomes" id="UP000008805"/>
    </source>
</evidence>
<keyword evidence="3" id="KW-1185">Reference proteome</keyword>
<keyword evidence="1" id="KW-0472">Membrane</keyword>
<feature type="transmembrane region" description="Helical" evidence="1">
    <location>
        <begin position="326"/>
        <end position="347"/>
    </location>
</feature>
<protein>
    <recommendedName>
        <fullName evidence="4">EpsG family protein</fullName>
    </recommendedName>
</protein>
<sequence length="362" mass="40616">MYVLLINAALIAIYGPIVSSKSKKVCVTLIGIQLFLLLALRAESYGPDAEIYAAGYRYISSLTFSQMLGALNPNILDNANLIYPYDFENGWVVLNWLLASLGFSYQGLIVFLAAVTSFSFCFFSLRYSDTPWFTLFILSTMNFLWYSISILRQTLALSIFLFGIIYIVKRKPIKFMLVILLAMMFHRAVILAALLYPLSRTKMTKRKLTYIFIAFVVLCALSAFVLPEVLKMILGVFGKEGLALSFSWNSLITLHIVIVVAILLLFDVDKMTEEFNANLSLCGVAASLLFCSVSLNNEVLARADEYLWIFVSLLIPVCLRQADPRLAVLGKMGAICLLLPFLAYQIYGTTLDPYILIFGPIF</sequence>
<dbReference type="InterPro" id="IPR049458">
    <property type="entry name" value="EpsG-like"/>
</dbReference>
<proteinExistence type="predicted"/>
<feature type="transmembrane region" description="Helical" evidence="1">
    <location>
        <begin position="173"/>
        <end position="196"/>
    </location>
</feature>
<reference evidence="2 3" key="1">
    <citation type="submission" date="2010-03" db="EMBL/GenBank/DDBJ databases">
        <title>The genome sequence of Gordonibacter pamelaeae 7-10-1-bT.</title>
        <authorList>
            <consortium name="metaHIT consortium -- http://www.metahit.eu/"/>
            <person name="Pajon A."/>
            <person name="Turner K."/>
            <person name="Parkhill J."/>
            <person name="Timmis K."/>
            <person name="Oxley A."/>
            <person name="Wurdemann D."/>
        </authorList>
    </citation>
    <scope>NUCLEOTIDE SEQUENCE [LARGE SCALE GENOMIC DNA]</scope>
    <source>
        <strain evidence="3">7-10-1-b</strain>
    </source>
</reference>
<dbReference type="HOGENOM" id="CLU_764531_0_0_11"/>
<dbReference type="BioCyc" id="GPAM657308:GPA_RS08130-MONOMER"/>
<accession>D6E918</accession>
<feature type="transmembrane region" description="Helical" evidence="1">
    <location>
        <begin position="143"/>
        <end position="167"/>
    </location>
</feature>
<dbReference type="EMBL" id="FP929047">
    <property type="protein sequence ID" value="CBL04215.1"/>
    <property type="molecule type" value="Genomic_DNA"/>
</dbReference>
<reference evidence="2 3" key="2">
    <citation type="submission" date="2010-03" db="EMBL/GenBank/DDBJ databases">
        <authorList>
            <person name="Pajon A."/>
        </authorList>
    </citation>
    <scope>NUCLEOTIDE SEQUENCE [LARGE SCALE GENOMIC DNA]</scope>
    <source>
        <strain evidence="3">7-10-1-b</strain>
    </source>
</reference>
<keyword evidence="1" id="KW-1133">Transmembrane helix</keyword>
<name>D6E918_9ACTN</name>
<dbReference type="Proteomes" id="UP000008805">
    <property type="component" value="Chromosome"/>
</dbReference>
<evidence type="ECO:0000313" key="2">
    <source>
        <dbReference type="EMBL" id="CBL04215.1"/>
    </source>
</evidence>
<dbReference type="Pfam" id="PF14897">
    <property type="entry name" value="EpsG"/>
    <property type="match status" value="1"/>
</dbReference>
<evidence type="ECO:0008006" key="4">
    <source>
        <dbReference type="Google" id="ProtNLM"/>
    </source>
</evidence>
<keyword evidence="1" id="KW-0812">Transmembrane</keyword>
<dbReference type="RefSeq" id="WP_015539564.1">
    <property type="nucleotide sequence ID" value="NC_021021.1"/>
</dbReference>